<dbReference type="EMBL" id="SMMU01000071">
    <property type="protein sequence ID" value="TCL15280.1"/>
    <property type="molecule type" value="Genomic_DNA"/>
</dbReference>
<dbReference type="InterPro" id="IPR050555">
    <property type="entry name" value="Bact_Solute-Bind_Prot2"/>
</dbReference>
<dbReference type="PANTHER" id="PTHR30036">
    <property type="entry name" value="D-XYLOSE-BINDING PERIPLASMIC PROTEIN"/>
    <property type="match status" value="1"/>
</dbReference>
<proteinExistence type="inferred from homology"/>
<dbReference type="GO" id="GO:0030246">
    <property type="term" value="F:carbohydrate binding"/>
    <property type="evidence" value="ECO:0007669"/>
    <property type="project" value="TreeGrafter"/>
</dbReference>
<evidence type="ECO:0000313" key="5">
    <source>
        <dbReference type="Proteomes" id="UP000295169"/>
    </source>
</evidence>
<evidence type="ECO:0000259" key="3">
    <source>
        <dbReference type="Pfam" id="PF13407"/>
    </source>
</evidence>
<comment type="similarity">
    <text evidence="2">Belongs to the bacterial solute-binding protein 2 family.</text>
</comment>
<reference evidence="4 5" key="1">
    <citation type="submission" date="2019-03" db="EMBL/GenBank/DDBJ databases">
        <title>Genomic Encyclopedia of Type Strains, Phase IV (KMG-IV): sequencing the most valuable type-strain genomes for metagenomic binning, comparative biology and taxonomic classification.</title>
        <authorList>
            <person name="Goeker M."/>
        </authorList>
    </citation>
    <scope>NUCLEOTIDE SEQUENCE [LARGE SCALE GENOMIC DNA]</scope>
    <source>
        <strain evidence="4 5">DSM 2286</strain>
    </source>
</reference>
<feature type="domain" description="Periplasmic binding protein" evidence="3">
    <location>
        <begin position="35"/>
        <end position="317"/>
    </location>
</feature>
<organism evidence="4 5">
    <name type="scientific">Azotobacter chroococcum</name>
    <dbReference type="NCBI Taxonomy" id="353"/>
    <lineage>
        <taxon>Bacteria</taxon>
        <taxon>Pseudomonadati</taxon>
        <taxon>Pseudomonadota</taxon>
        <taxon>Gammaproteobacteria</taxon>
        <taxon>Pseudomonadales</taxon>
        <taxon>Pseudomonadaceae</taxon>
        <taxon>Azotobacter</taxon>
    </lineage>
</organism>
<name>A0A4R1P182_9GAMM</name>
<dbReference type="Gene3D" id="3.40.50.2300">
    <property type="match status" value="2"/>
</dbReference>
<evidence type="ECO:0000313" key="4">
    <source>
        <dbReference type="EMBL" id="TCL15280.1"/>
    </source>
</evidence>
<dbReference type="PANTHER" id="PTHR30036:SF7">
    <property type="entry name" value="ABC TRANSPORTER PERIPLASMIC-BINDING PROTEIN YPHF"/>
    <property type="match status" value="1"/>
</dbReference>
<comment type="caution">
    <text evidence="4">The sequence shown here is derived from an EMBL/GenBank/DDBJ whole genome shotgun (WGS) entry which is preliminary data.</text>
</comment>
<sequence>MFDVKRSSLCRFLSVVSLFLGLLPAPLARAEPLQFALVAKRVDHRYFILIGEGCAEAARAQGDTCLLLGTSGPAHFRLQNSVLEQALAKNLDGIALSVTHSKWLADHALKRLGQTPLITFDSDLEPAERHLRRGYVGFDRLAFAQRLGMLAQHFRPQGGRLCILSAGGPHDISYQEFIKGIRQQLSDVPSHGGADRLSGENGWSESDRCPVFGADTQQSALFQLTTLLSSGSEVDTIISLSPWLVYRADIYRRQLGPLLAELDKKDAHPVIIIITPEPDAARRALLDEGLVQAYLSTESREIGRQIYWTLKRLAQDKPVSEKVLIKSRAYLPQSSPDIPAKR</sequence>
<dbReference type="InterPro" id="IPR025997">
    <property type="entry name" value="SBP_2_dom"/>
</dbReference>
<evidence type="ECO:0000256" key="1">
    <source>
        <dbReference type="ARBA" id="ARBA00004418"/>
    </source>
</evidence>
<dbReference type="Proteomes" id="UP000295169">
    <property type="component" value="Unassembled WGS sequence"/>
</dbReference>
<dbReference type="RefSeq" id="WP_242672648.1">
    <property type="nucleotide sequence ID" value="NZ_JBHLST010000012.1"/>
</dbReference>
<dbReference type="Pfam" id="PF13407">
    <property type="entry name" value="Peripla_BP_4"/>
    <property type="match status" value="1"/>
</dbReference>
<accession>A0A4R1P182</accession>
<dbReference type="InterPro" id="IPR028082">
    <property type="entry name" value="Peripla_BP_I"/>
</dbReference>
<gene>
    <name evidence="4" type="ORF">EV691_1713</name>
</gene>
<dbReference type="GO" id="GO:0055085">
    <property type="term" value="P:transmembrane transport"/>
    <property type="evidence" value="ECO:0007669"/>
    <property type="project" value="UniProtKB-ARBA"/>
</dbReference>
<dbReference type="SUPFAM" id="SSF53822">
    <property type="entry name" value="Periplasmic binding protein-like I"/>
    <property type="match status" value="1"/>
</dbReference>
<dbReference type="GO" id="GO:0030288">
    <property type="term" value="C:outer membrane-bounded periplasmic space"/>
    <property type="evidence" value="ECO:0007669"/>
    <property type="project" value="TreeGrafter"/>
</dbReference>
<dbReference type="AlphaFoldDB" id="A0A4R1P182"/>
<evidence type="ECO:0000256" key="2">
    <source>
        <dbReference type="ARBA" id="ARBA00007639"/>
    </source>
</evidence>
<comment type="subcellular location">
    <subcellularLocation>
        <location evidence="1">Periplasm</location>
    </subcellularLocation>
</comment>
<protein>
    <submittedName>
        <fullName evidence="4">Ribose transport system substrate-binding protein</fullName>
    </submittedName>
</protein>